<comment type="caution">
    <text evidence="1">The sequence shown here is derived from an EMBL/GenBank/DDBJ whole genome shotgun (WGS) entry which is preliminary data.</text>
</comment>
<keyword evidence="2" id="KW-1185">Reference proteome</keyword>
<dbReference type="EMBL" id="JAPDRQ010000070">
    <property type="protein sequence ID" value="KAJ9657027.1"/>
    <property type="molecule type" value="Genomic_DNA"/>
</dbReference>
<protein>
    <submittedName>
        <fullName evidence="1">Uncharacterized protein</fullName>
    </submittedName>
</protein>
<name>A0ACC3A842_9EURO</name>
<evidence type="ECO:0000313" key="2">
    <source>
        <dbReference type="Proteomes" id="UP001172386"/>
    </source>
</evidence>
<dbReference type="Proteomes" id="UP001172386">
    <property type="component" value="Unassembled WGS sequence"/>
</dbReference>
<proteinExistence type="predicted"/>
<reference evidence="1" key="1">
    <citation type="submission" date="2022-10" db="EMBL/GenBank/DDBJ databases">
        <title>Culturing micro-colonial fungi from biological soil crusts in the Mojave desert and describing Neophaeococcomyces mojavensis, and introducing the new genera and species Taxawa tesnikishii.</title>
        <authorList>
            <person name="Kurbessoian T."/>
            <person name="Stajich J.E."/>
        </authorList>
    </citation>
    <scope>NUCLEOTIDE SEQUENCE</scope>
    <source>
        <strain evidence="1">JES_112</strain>
    </source>
</reference>
<sequence length="532" mass="59748">MRKSEAPFIHFTSPGKVNRENRRKIASYIGRNYRNRSRPSLRLEGGTSMIFYEKPCSELESGNDISLINTSQADKEEDKDSTIGWEANIGSQAIRADLKHKKRAQHVKVFVDRDGHSLLSDPFESLPIPAQGNVNQIISYSILNVYAPAHLIRPNYISPSEGNAEVQSYFRSALQHPGLFAALLSVAQCHISAHNNHGVIGDGLVLHYYGVGISSLREILLQESTNLDDMVVATIITLMNVDLNLGHIRSFRVHMHGLRQVIRRRGGVVNIKFAFIQRPILGAFNAYDAYFERFLAEDAPIPLTTAKDSNIESIPSDIPQEKELSHCAPDALPELILELAQQDLLSAPVVDLAMQMAMEAVSGHIEAQESRARAQSPRQSHRDSSNLQAIEHISMVLSKSAFPSTDHIACLAFFYEKVHATPIGRFNNIIHRLSIFHAQKLVTLEGDHWCQSEEDLLLITLALLIRTLTASGPKIASTHADLIASMIDRVNNLKKARDLQVILHRFYTWECPYQNLCEAFRSADDRWRWRSA</sequence>
<accession>A0ACC3A842</accession>
<evidence type="ECO:0000313" key="1">
    <source>
        <dbReference type="EMBL" id="KAJ9657027.1"/>
    </source>
</evidence>
<gene>
    <name evidence="1" type="ORF">H2198_004627</name>
</gene>
<organism evidence="1 2">
    <name type="scientific">Neophaeococcomyces mojaviensis</name>
    <dbReference type="NCBI Taxonomy" id="3383035"/>
    <lineage>
        <taxon>Eukaryota</taxon>
        <taxon>Fungi</taxon>
        <taxon>Dikarya</taxon>
        <taxon>Ascomycota</taxon>
        <taxon>Pezizomycotina</taxon>
        <taxon>Eurotiomycetes</taxon>
        <taxon>Chaetothyriomycetidae</taxon>
        <taxon>Chaetothyriales</taxon>
        <taxon>Chaetothyriales incertae sedis</taxon>
        <taxon>Neophaeococcomyces</taxon>
    </lineage>
</organism>